<dbReference type="Proteomes" id="UP001221757">
    <property type="component" value="Unassembled WGS sequence"/>
</dbReference>
<reference evidence="1" key="1">
    <citation type="submission" date="2023-03" db="EMBL/GenBank/DDBJ databases">
        <title>Massive genome expansion in bonnet fungi (Mycena s.s.) driven by repeated elements and novel gene families across ecological guilds.</title>
        <authorList>
            <consortium name="Lawrence Berkeley National Laboratory"/>
            <person name="Harder C.B."/>
            <person name="Miyauchi S."/>
            <person name="Viragh M."/>
            <person name="Kuo A."/>
            <person name="Thoen E."/>
            <person name="Andreopoulos B."/>
            <person name="Lu D."/>
            <person name="Skrede I."/>
            <person name="Drula E."/>
            <person name="Henrissat B."/>
            <person name="Morin E."/>
            <person name="Kohler A."/>
            <person name="Barry K."/>
            <person name="LaButti K."/>
            <person name="Morin E."/>
            <person name="Salamov A."/>
            <person name="Lipzen A."/>
            <person name="Mereny Z."/>
            <person name="Hegedus B."/>
            <person name="Baldrian P."/>
            <person name="Stursova M."/>
            <person name="Weitz H."/>
            <person name="Taylor A."/>
            <person name="Grigoriev I.V."/>
            <person name="Nagy L.G."/>
            <person name="Martin F."/>
            <person name="Kauserud H."/>
        </authorList>
    </citation>
    <scope>NUCLEOTIDE SEQUENCE</scope>
    <source>
        <strain evidence="1">CBHHK067</strain>
    </source>
</reference>
<evidence type="ECO:0000313" key="2">
    <source>
        <dbReference type="Proteomes" id="UP001221757"/>
    </source>
</evidence>
<sequence length="196" mass="22607">MAQKPSAHSVRGRSSSIASDADLVLVPAVCSPHAEAQARYHARLLISNPLAEHEKAKMCMRRIREARKTGTANEYMQAVDVHTKRTQKSRQNDIALNAAHSEGASLELEQNELGETYAEFMLRSCSEFRVTHDFREFREYCNKVKKFRDYVPEWREELVDFRDFISEHTTEELDKLQREACKKSNTRLMILARGGF</sequence>
<proteinExistence type="predicted"/>
<evidence type="ECO:0000313" key="1">
    <source>
        <dbReference type="EMBL" id="KAJ7698908.1"/>
    </source>
</evidence>
<dbReference type="EMBL" id="JARKIE010000024">
    <property type="protein sequence ID" value="KAJ7698908.1"/>
    <property type="molecule type" value="Genomic_DNA"/>
</dbReference>
<organism evidence="1 2">
    <name type="scientific">Mycena rosella</name>
    <name type="common">Pink bonnet</name>
    <name type="synonym">Agaricus rosellus</name>
    <dbReference type="NCBI Taxonomy" id="1033263"/>
    <lineage>
        <taxon>Eukaryota</taxon>
        <taxon>Fungi</taxon>
        <taxon>Dikarya</taxon>
        <taxon>Basidiomycota</taxon>
        <taxon>Agaricomycotina</taxon>
        <taxon>Agaricomycetes</taxon>
        <taxon>Agaricomycetidae</taxon>
        <taxon>Agaricales</taxon>
        <taxon>Marasmiineae</taxon>
        <taxon>Mycenaceae</taxon>
        <taxon>Mycena</taxon>
    </lineage>
</organism>
<gene>
    <name evidence="1" type="ORF">B0H17DRAFT_1129463</name>
</gene>
<keyword evidence="2" id="KW-1185">Reference proteome</keyword>
<name>A0AAD7DTP2_MYCRO</name>
<accession>A0AAD7DTP2</accession>
<comment type="caution">
    <text evidence="1">The sequence shown here is derived from an EMBL/GenBank/DDBJ whole genome shotgun (WGS) entry which is preliminary data.</text>
</comment>
<dbReference type="AlphaFoldDB" id="A0AAD7DTP2"/>
<protein>
    <submittedName>
        <fullName evidence="1">Uncharacterized protein</fullName>
    </submittedName>
</protein>